<feature type="chain" id="PRO_5046155156" description="Lipoprotein" evidence="1">
    <location>
        <begin position="24"/>
        <end position="143"/>
    </location>
</feature>
<dbReference type="RefSeq" id="WP_272090150.1">
    <property type="nucleotide sequence ID" value="NZ_JAQNDL010000003.1"/>
</dbReference>
<accession>A0ABT5E701</accession>
<feature type="signal peptide" evidence="1">
    <location>
        <begin position="1"/>
        <end position="23"/>
    </location>
</feature>
<gene>
    <name evidence="2" type="ORF">POL25_32360</name>
</gene>
<proteinExistence type="predicted"/>
<organism evidence="2 3">
    <name type="scientific">Nannocystis bainbridge</name>
    <dbReference type="NCBI Taxonomy" id="2995303"/>
    <lineage>
        <taxon>Bacteria</taxon>
        <taxon>Pseudomonadati</taxon>
        <taxon>Myxococcota</taxon>
        <taxon>Polyangia</taxon>
        <taxon>Nannocystales</taxon>
        <taxon>Nannocystaceae</taxon>
        <taxon>Nannocystis</taxon>
    </lineage>
</organism>
<keyword evidence="1" id="KW-0732">Signal</keyword>
<dbReference type="Proteomes" id="UP001221686">
    <property type="component" value="Unassembled WGS sequence"/>
</dbReference>
<evidence type="ECO:0000313" key="2">
    <source>
        <dbReference type="EMBL" id="MDC0721647.1"/>
    </source>
</evidence>
<reference evidence="2 3" key="1">
    <citation type="submission" date="2022-11" db="EMBL/GenBank/DDBJ databases">
        <title>Minimal conservation of predation-associated metabolite biosynthetic gene clusters underscores biosynthetic potential of Myxococcota including descriptions for ten novel species: Archangium lansinium sp. nov., Myxococcus landrumus sp. nov., Nannocystis bai.</title>
        <authorList>
            <person name="Ahearne A."/>
            <person name="Stevens C."/>
            <person name="Dowd S."/>
        </authorList>
    </citation>
    <scope>NUCLEOTIDE SEQUENCE [LARGE SCALE GENOMIC DNA]</scope>
    <source>
        <strain evidence="2 3">BB15-2</strain>
    </source>
</reference>
<dbReference type="EMBL" id="JAQNDL010000003">
    <property type="protein sequence ID" value="MDC0721647.1"/>
    <property type="molecule type" value="Genomic_DNA"/>
</dbReference>
<name>A0ABT5E701_9BACT</name>
<protein>
    <recommendedName>
        <fullName evidence="4">Lipoprotein</fullName>
    </recommendedName>
</protein>
<evidence type="ECO:0000313" key="3">
    <source>
        <dbReference type="Proteomes" id="UP001221686"/>
    </source>
</evidence>
<sequence>MTATTTKPRMLTAAGWLCALALAACDDPDAALAEDAAAVLDVVSEDELRDLCELAEEEAAAPPIGPDDLADSPHPAKGECIDGYWDYPSVDEACGTCWHDVIQKWGFKRVNYKRWCYKAPSPVSCGCEPATVMNWWCVNECRG</sequence>
<dbReference type="PROSITE" id="PS51257">
    <property type="entry name" value="PROKAR_LIPOPROTEIN"/>
    <property type="match status" value="1"/>
</dbReference>
<evidence type="ECO:0000256" key="1">
    <source>
        <dbReference type="SAM" id="SignalP"/>
    </source>
</evidence>
<keyword evidence="3" id="KW-1185">Reference proteome</keyword>
<evidence type="ECO:0008006" key="4">
    <source>
        <dbReference type="Google" id="ProtNLM"/>
    </source>
</evidence>
<comment type="caution">
    <text evidence="2">The sequence shown here is derived from an EMBL/GenBank/DDBJ whole genome shotgun (WGS) entry which is preliminary data.</text>
</comment>